<feature type="compositionally biased region" description="Pro residues" evidence="1">
    <location>
        <begin position="24"/>
        <end position="40"/>
    </location>
</feature>
<feature type="transmembrane region" description="Helical" evidence="2">
    <location>
        <begin position="68"/>
        <end position="92"/>
    </location>
</feature>
<feature type="region of interest" description="Disordered" evidence="1">
    <location>
        <begin position="1"/>
        <end position="48"/>
    </location>
</feature>
<reference evidence="3 4" key="1">
    <citation type="submission" date="2024-10" db="EMBL/GenBank/DDBJ databases">
        <authorList>
            <person name="Topkara A.R."/>
            <person name="Saygin H."/>
        </authorList>
    </citation>
    <scope>NUCLEOTIDE SEQUENCE [LARGE SCALE GENOMIC DNA]</scope>
    <source>
        <strain evidence="3 4">M3C6</strain>
    </source>
</reference>
<accession>A0ABW7AFD0</accession>
<keyword evidence="4" id="KW-1185">Reference proteome</keyword>
<dbReference type="RefSeq" id="WP_393168579.1">
    <property type="nucleotide sequence ID" value="NZ_JBICRM010000013.1"/>
</dbReference>
<proteinExistence type="predicted"/>
<dbReference type="Proteomes" id="UP001603978">
    <property type="component" value="Unassembled WGS sequence"/>
</dbReference>
<sequence length="112" mass="12116">MTRDQPAGQEPDPNETIRHRYPHPAQPPKAPPPGQGPPEAPYTQRLPYTPDMLPDVPLYEAKPPKSGWWWVILAGGLVLLIAALAVAAVLWVRGNAGDNPRALQTGTGVTIE</sequence>
<gene>
    <name evidence="3" type="ORF">ACFLIM_23010</name>
</gene>
<keyword evidence="2" id="KW-1133">Transmembrane helix</keyword>
<evidence type="ECO:0000256" key="1">
    <source>
        <dbReference type="SAM" id="MobiDB-lite"/>
    </source>
</evidence>
<comment type="caution">
    <text evidence="3">The sequence shown here is derived from an EMBL/GenBank/DDBJ whole genome shotgun (WGS) entry which is preliminary data.</text>
</comment>
<evidence type="ECO:0000256" key="2">
    <source>
        <dbReference type="SAM" id="Phobius"/>
    </source>
</evidence>
<evidence type="ECO:0000313" key="3">
    <source>
        <dbReference type="EMBL" id="MFG1706067.1"/>
    </source>
</evidence>
<name>A0ABW7AFD0_9ACTN</name>
<protein>
    <submittedName>
        <fullName evidence="3">Uncharacterized protein</fullName>
    </submittedName>
</protein>
<keyword evidence="2" id="KW-0812">Transmembrane</keyword>
<dbReference type="EMBL" id="JBICRM010000013">
    <property type="protein sequence ID" value="MFG1706067.1"/>
    <property type="molecule type" value="Genomic_DNA"/>
</dbReference>
<evidence type="ECO:0000313" key="4">
    <source>
        <dbReference type="Proteomes" id="UP001603978"/>
    </source>
</evidence>
<keyword evidence="2" id="KW-0472">Membrane</keyword>
<organism evidence="3 4">
    <name type="scientific">Nonomuraea marmarensis</name>
    <dbReference type="NCBI Taxonomy" id="3351344"/>
    <lineage>
        <taxon>Bacteria</taxon>
        <taxon>Bacillati</taxon>
        <taxon>Actinomycetota</taxon>
        <taxon>Actinomycetes</taxon>
        <taxon>Streptosporangiales</taxon>
        <taxon>Streptosporangiaceae</taxon>
        <taxon>Nonomuraea</taxon>
    </lineage>
</organism>